<name>A3QTY5_9VIRU</name>
<accession>A3QTY5</accession>
<organism evidence="1">
    <name type="scientific">Oryctes rhinoceros nudivirus</name>
    <dbReference type="NCBI Taxonomy" id="92521"/>
    <lineage>
        <taxon>Viruses</taxon>
        <taxon>Viruses incertae sedis</taxon>
        <taxon>Naldaviricetes</taxon>
        <taxon>Lefavirales</taxon>
        <taxon>Nudiviridae</taxon>
        <taxon>Alphanudivirus</taxon>
        <taxon>Alphanudivirus oryrhinocerotis</taxon>
    </lineage>
</organism>
<reference evidence="1" key="1">
    <citation type="journal article" date="2007" name="Arch. Virol.">
        <title>Genomic analysis of Oryctes rhinoceros virus reveals genetic relatedness to Heliothis zea virus 1.</title>
        <authorList>
            <person name="Wang Y."/>
            <person name="van Oers M.M."/>
            <person name="Crawford A.M."/>
            <person name="Vlak J.M."/>
            <person name="Jehle J.A."/>
        </authorList>
    </citation>
    <scope>NUCLEOTIDE SEQUENCE</scope>
    <source>
        <strain evidence="1">PV505</strain>
    </source>
</reference>
<gene>
    <name evidence="1" type="primary">orfD9</name>
</gene>
<dbReference type="EMBL" id="AH015832">
    <property type="protein sequence ID" value="ABF93322.1"/>
    <property type="molecule type" value="Genomic_DNA"/>
</dbReference>
<sequence>MRTPISTNNTTYKHRHIYIHTYTCQFFYPNIKYQTLTFPNIGINFRKKTYILANDF</sequence>
<evidence type="ECO:0000313" key="1">
    <source>
        <dbReference type="EMBL" id="ABF93322.1"/>
    </source>
</evidence>
<proteinExistence type="predicted"/>
<protein>
    <submittedName>
        <fullName evidence="1">Uncharacterized protein</fullName>
    </submittedName>
</protein>